<protein>
    <submittedName>
        <fullName evidence="3">Uu.00g061560.m01.CDS01</fullName>
    </submittedName>
</protein>
<dbReference type="Proteomes" id="UP001295740">
    <property type="component" value="Unassembled WGS sequence"/>
</dbReference>
<dbReference type="PANTHER" id="PTHR11081">
    <property type="entry name" value="FLAP ENDONUCLEASE FAMILY MEMBER"/>
    <property type="match status" value="1"/>
</dbReference>
<dbReference type="InterPro" id="IPR006086">
    <property type="entry name" value="XPG-I_dom"/>
</dbReference>
<dbReference type="InterPro" id="IPR029060">
    <property type="entry name" value="PIN-like_dom_sf"/>
</dbReference>
<dbReference type="Pfam" id="PF00867">
    <property type="entry name" value="XPG_I"/>
    <property type="match status" value="1"/>
</dbReference>
<sequence length="293" mass="32428">MTINGLWDEVRKVLPGEDVPIAKLVADCVREKGRPLRIAVDTPFAVFQYKEATKKVEPYGWGMNHPTRTLFYHILHLLFAGAQPIFVYDGPGKPPVKRGRHVNYSGSRPPIDPQYAGARSSSSRTQAEVDAEYSPDHINMLSKQMLDLLGVPWRDAPGEAEAECAELEKAGVVDAVLTKDGDAFAFGSRIILQRLDAKNQIAMVRRYQMPERLQPPLRQQDLILMALMAGGDYDGTGIENCGPEIAVQAGRAGYSGELLALFRAGRPTEPWRAKLVAELRSNDKGRFSVTNKV</sequence>
<dbReference type="SUPFAM" id="SSF88723">
    <property type="entry name" value="PIN domain-like"/>
    <property type="match status" value="1"/>
</dbReference>
<dbReference type="InterPro" id="IPR006084">
    <property type="entry name" value="XPG/Rad2"/>
</dbReference>
<dbReference type="PRINTS" id="PR00853">
    <property type="entry name" value="XPGRADSUPER"/>
</dbReference>
<dbReference type="EMBL" id="CAUWAG010000013">
    <property type="protein sequence ID" value="CAJ2510256.1"/>
    <property type="molecule type" value="Genomic_DNA"/>
</dbReference>
<dbReference type="PANTHER" id="PTHR11081:SF75">
    <property type="entry name" value="ENDONUCLEASE, PUTATIVE (AFU_ORTHOLOGUE AFUA_3G13260)-RELATED"/>
    <property type="match status" value="1"/>
</dbReference>
<evidence type="ECO:0000256" key="1">
    <source>
        <dbReference type="SAM" id="MobiDB-lite"/>
    </source>
</evidence>
<organism evidence="3 4">
    <name type="scientific">Anthostomella pinea</name>
    <dbReference type="NCBI Taxonomy" id="933095"/>
    <lineage>
        <taxon>Eukaryota</taxon>
        <taxon>Fungi</taxon>
        <taxon>Dikarya</taxon>
        <taxon>Ascomycota</taxon>
        <taxon>Pezizomycotina</taxon>
        <taxon>Sordariomycetes</taxon>
        <taxon>Xylariomycetidae</taxon>
        <taxon>Xylariales</taxon>
        <taxon>Xylariaceae</taxon>
        <taxon>Anthostomella</taxon>
    </lineage>
</organism>
<feature type="domain" description="XPG-I" evidence="2">
    <location>
        <begin position="147"/>
        <end position="215"/>
    </location>
</feature>
<dbReference type="GO" id="GO:0006974">
    <property type="term" value="P:DNA damage response"/>
    <property type="evidence" value="ECO:0007669"/>
    <property type="project" value="UniProtKB-ARBA"/>
</dbReference>
<gene>
    <name evidence="3" type="ORF">KHLLAP_LOCUS10724</name>
</gene>
<name>A0AAI8VSF0_9PEZI</name>
<dbReference type="SMART" id="SM00484">
    <property type="entry name" value="XPGI"/>
    <property type="match status" value="1"/>
</dbReference>
<accession>A0AAI8VSF0</accession>
<evidence type="ECO:0000313" key="4">
    <source>
        <dbReference type="Proteomes" id="UP001295740"/>
    </source>
</evidence>
<evidence type="ECO:0000259" key="2">
    <source>
        <dbReference type="SMART" id="SM00484"/>
    </source>
</evidence>
<keyword evidence="4" id="KW-1185">Reference proteome</keyword>
<comment type="caution">
    <text evidence="3">The sequence shown here is derived from an EMBL/GenBank/DDBJ whole genome shotgun (WGS) entry which is preliminary data.</text>
</comment>
<feature type="region of interest" description="Disordered" evidence="1">
    <location>
        <begin position="97"/>
        <end position="125"/>
    </location>
</feature>
<evidence type="ECO:0000313" key="3">
    <source>
        <dbReference type="EMBL" id="CAJ2510256.1"/>
    </source>
</evidence>
<dbReference type="AlphaFoldDB" id="A0AAI8VSF0"/>
<dbReference type="Gene3D" id="3.40.50.1010">
    <property type="entry name" value="5'-nuclease"/>
    <property type="match status" value="1"/>
</dbReference>
<dbReference type="GO" id="GO:0017108">
    <property type="term" value="F:5'-flap endonuclease activity"/>
    <property type="evidence" value="ECO:0007669"/>
    <property type="project" value="TreeGrafter"/>
</dbReference>
<proteinExistence type="predicted"/>
<reference evidence="3" key="1">
    <citation type="submission" date="2023-10" db="EMBL/GenBank/DDBJ databases">
        <authorList>
            <person name="Hackl T."/>
        </authorList>
    </citation>
    <scope>NUCLEOTIDE SEQUENCE</scope>
</reference>